<sequence>MSGTVLELSVSGAKLRPLLNLFSICVKLSSGGFFLEPAATSLAFRAVSDSKSSHFIAEVPSAYFDAYKYVRPPGMEPLHLQLVSRGVAASILRYCPSITRLVLVYETSSSTIAAPPLHHANAPQDGGLGASQDMISFILYCHSGTTKTFRLHLGEQTVSEKADVSSVDAQMTFRAAAEPRLWTSLVTNFPPTTKLWTIHPTELRLTLTDDGDDVGGTSGSDAHNKNVAVVSADSRSFSTYSYPHPPAIDAHNGALTPGGAASRASAGSVQLPGKTFELKPLKYLLLLADHLQLHIQLSSGGVNVPAVHIEGIRRPGAGGAPPGGVDHQMVSYASLLIAAVDFASPTQQLTNPQRQQSIPRMSSSSSHTPGGAFQRSRPSMGGGGASSNIRSASNFGDHQIDPIMSAAPTAFGNLRTQTSATREASLLAPASTYALEGQSSVAFTAVAPSFVEETPSPQKRRRDDDDDSFCIPGSEARSTASSNPKSYVEGTGRSDPQRSASREGEGIQPSFASSSVAASHVTQVPSHSLAPSHNEQIPNILMQLFPLDFDALASDEDDGDDDHFALETFIASRRVDGTEQLNRSGATPAEGFTAASAYTMIHGTQR</sequence>
<feature type="region of interest" description="Disordered" evidence="1">
    <location>
        <begin position="347"/>
        <end position="400"/>
    </location>
</feature>
<feature type="compositionally biased region" description="Polar residues" evidence="1">
    <location>
        <begin position="386"/>
        <end position="396"/>
    </location>
</feature>
<evidence type="ECO:0000313" key="3">
    <source>
        <dbReference type="Proteomes" id="UP000051952"/>
    </source>
</evidence>
<evidence type="ECO:0000256" key="1">
    <source>
        <dbReference type="SAM" id="MobiDB-lite"/>
    </source>
</evidence>
<feature type="compositionally biased region" description="Polar residues" evidence="1">
    <location>
        <begin position="476"/>
        <end position="485"/>
    </location>
</feature>
<reference evidence="3" key="1">
    <citation type="submission" date="2015-09" db="EMBL/GenBank/DDBJ databases">
        <authorList>
            <consortium name="Pathogen Informatics"/>
        </authorList>
    </citation>
    <scope>NUCLEOTIDE SEQUENCE [LARGE SCALE GENOMIC DNA]</scope>
    <source>
        <strain evidence="3">Lake Konstanz</strain>
    </source>
</reference>
<dbReference type="GO" id="GO:0071479">
    <property type="term" value="P:cellular response to ionizing radiation"/>
    <property type="evidence" value="ECO:0007669"/>
    <property type="project" value="TreeGrafter"/>
</dbReference>
<protein>
    <submittedName>
        <fullName evidence="2">Rad9-like protein, putative</fullName>
    </submittedName>
</protein>
<feature type="region of interest" description="Disordered" evidence="1">
    <location>
        <begin position="451"/>
        <end position="532"/>
    </location>
</feature>
<dbReference type="PANTHER" id="PTHR15237:SF0">
    <property type="entry name" value="CELL CYCLE CHECKPOINT CONTROL PROTEIN"/>
    <property type="match status" value="1"/>
</dbReference>
<evidence type="ECO:0000313" key="2">
    <source>
        <dbReference type="EMBL" id="CUG90653.1"/>
    </source>
</evidence>
<dbReference type="GO" id="GO:0031573">
    <property type="term" value="P:mitotic intra-S DNA damage checkpoint signaling"/>
    <property type="evidence" value="ECO:0007669"/>
    <property type="project" value="TreeGrafter"/>
</dbReference>
<proteinExistence type="predicted"/>
<dbReference type="GO" id="GO:0000076">
    <property type="term" value="P:DNA replication checkpoint signaling"/>
    <property type="evidence" value="ECO:0007669"/>
    <property type="project" value="TreeGrafter"/>
</dbReference>
<feature type="compositionally biased region" description="Low complexity" evidence="1">
    <location>
        <begin position="510"/>
        <end position="519"/>
    </location>
</feature>
<dbReference type="AlphaFoldDB" id="A0A0S4JK81"/>
<gene>
    <name evidence="2" type="ORF">BSAL_28165</name>
</gene>
<feature type="compositionally biased region" description="Polar residues" evidence="1">
    <location>
        <begin position="347"/>
        <end position="361"/>
    </location>
</feature>
<dbReference type="EMBL" id="CYKH01001852">
    <property type="protein sequence ID" value="CUG90653.1"/>
    <property type="molecule type" value="Genomic_DNA"/>
</dbReference>
<dbReference type="Pfam" id="PF04139">
    <property type="entry name" value="Rad9"/>
    <property type="match status" value="1"/>
</dbReference>
<dbReference type="Proteomes" id="UP000051952">
    <property type="component" value="Unassembled WGS sequence"/>
</dbReference>
<name>A0A0S4JK81_BODSA</name>
<keyword evidence="3" id="KW-1185">Reference proteome</keyword>
<dbReference type="GO" id="GO:0030896">
    <property type="term" value="C:checkpoint clamp complex"/>
    <property type="evidence" value="ECO:0007669"/>
    <property type="project" value="InterPro"/>
</dbReference>
<dbReference type="PANTHER" id="PTHR15237">
    <property type="entry name" value="DNA REPAIR PROTEIN RAD9"/>
    <property type="match status" value="1"/>
</dbReference>
<accession>A0A0S4JK81</accession>
<dbReference type="Gene3D" id="3.70.10.10">
    <property type="match status" value="1"/>
</dbReference>
<dbReference type="InterPro" id="IPR007268">
    <property type="entry name" value="Rad9/Ddc1"/>
</dbReference>
<feature type="compositionally biased region" description="Polar residues" evidence="1">
    <location>
        <begin position="520"/>
        <end position="532"/>
    </location>
</feature>
<dbReference type="VEuPathDB" id="TriTrypDB:BSAL_28165"/>
<dbReference type="GO" id="GO:0006281">
    <property type="term" value="P:DNA repair"/>
    <property type="evidence" value="ECO:0007669"/>
    <property type="project" value="TreeGrafter"/>
</dbReference>
<organism evidence="2 3">
    <name type="scientific">Bodo saltans</name>
    <name type="common">Flagellated protozoan</name>
    <dbReference type="NCBI Taxonomy" id="75058"/>
    <lineage>
        <taxon>Eukaryota</taxon>
        <taxon>Discoba</taxon>
        <taxon>Euglenozoa</taxon>
        <taxon>Kinetoplastea</taxon>
        <taxon>Metakinetoplastina</taxon>
        <taxon>Eubodonida</taxon>
        <taxon>Bodonidae</taxon>
        <taxon>Bodo</taxon>
    </lineage>
</organism>